<evidence type="ECO:0000313" key="6">
    <source>
        <dbReference type="Proteomes" id="UP001244011"/>
    </source>
</evidence>
<dbReference type="Gene3D" id="3.40.1170.60">
    <property type="match status" value="1"/>
</dbReference>
<reference evidence="5" key="1">
    <citation type="submission" date="2023-06" db="EMBL/GenBank/DDBJ databases">
        <title>Genome-scale phylogeny and comparative genomics of the fungal order Sordariales.</title>
        <authorList>
            <consortium name="Lawrence Berkeley National Laboratory"/>
            <person name="Hensen N."/>
            <person name="Bonometti L."/>
            <person name="Westerberg I."/>
            <person name="Brannstrom I.O."/>
            <person name="Guillou S."/>
            <person name="Cros-Aarteil S."/>
            <person name="Calhoun S."/>
            <person name="Haridas S."/>
            <person name="Kuo A."/>
            <person name="Mondo S."/>
            <person name="Pangilinan J."/>
            <person name="Riley R."/>
            <person name="Labutti K."/>
            <person name="Andreopoulos B."/>
            <person name="Lipzen A."/>
            <person name="Chen C."/>
            <person name="Yanf M."/>
            <person name="Daum C."/>
            <person name="Ng V."/>
            <person name="Clum A."/>
            <person name="Steindorff A."/>
            <person name="Ohm R."/>
            <person name="Martin F."/>
            <person name="Silar P."/>
            <person name="Natvig D."/>
            <person name="Lalanne C."/>
            <person name="Gautier V."/>
            <person name="Ament-Velasquez S.L."/>
            <person name="Kruys A."/>
            <person name="Hutchinson M.I."/>
            <person name="Powell A.J."/>
            <person name="Barry K."/>
            <person name="Miller A.N."/>
            <person name="Grigoriev I.V."/>
            <person name="Debuchy R."/>
            <person name="Gladieux P."/>
            <person name="Thoren M.H."/>
            <person name="Johannesson H."/>
        </authorList>
    </citation>
    <scope>NUCLEOTIDE SEQUENCE</scope>
    <source>
        <strain evidence="5">8032-3</strain>
    </source>
</reference>
<dbReference type="AlphaFoldDB" id="A0AAJ0CA43"/>
<dbReference type="GO" id="GO:0003684">
    <property type="term" value="F:damaged DNA binding"/>
    <property type="evidence" value="ECO:0007669"/>
    <property type="project" value="InterPro"/>
</dbReference>
<evidence type="ECO:0000256" key="3">
    <source>
        <dbReference type="SAM" id="MobiDB-lite"/>
    </source>
</evidence>
<feature type="domain" description="UmuC" evidence="4">
    <location>
        <begin position="17"/>
        <end position="253"/>
    </location>
</feature>
<evidence type="ECO:0000256" key="2">
    <source>
        <dbReference type="ARBA" id="ARBA00023128"/>
    </source>
</evidence>
<dbReference type="InterPro" id="IPR043128">
    <property type="entry name" value="Rev_trsase/Diguanyl_cyclase"/>
</dbReference>
<evidence type="ECO:0000259" key="4">
    <source>
        <dbReference type="PROSITE" id="PS50173"/>
    </source>
</evidence>
<dbReference type="GO" id="GO:0003887">
    <property type="term" value="F:DNA-directed DNA polymerase activity"/>
    <property type="evidence" value="ECO:0007669"/>
    <property type="project" value="TreeGrafter"/>
</dbReference>
<dbReference type="Proteomes" id="UP001244011">
    <property type="component" value="Unassembled WGS sequence"/>
</dbReference>
<dbReference type="PANTHER" id="PTHR46404">
    <property type="entry name" value="DNA POLYMERASE IOTA"/>
    <property type="match status" value="1"/>
</dbReference>
<feature type="compositionally biased region" description="Acidic residues" evidence="3">
    <location>
        <begin position="540"/>
        <end position="550"/>
    </location>
</feature>
<dbReference type="Pfam" id="PF00817">
    <property type="entry name" value="IMS"/>
    <property type="match status" value="1"/>
</dbReference>
<dbReference type="GO" id="GO:0005739">
    <property type="term" value="C:mitochondrion"/>
    <property type="evidence" value="ECO:0007669"/>
    <property type="project" value="UniProtKB-SubCell"/>
</dbReference>
<keyword evidence="6" id="KW-1185">Reference proteome</keyword>
<accession>A0AAJ0CA43</accession>
<dbReference type="InterPro" id="IPR001126">
    <property type="entry name" value="UmuC"/>
</dbReference>
<comment type="caution">
    <text evidence="5">The sequence shown here is derived from an EMBL/GenBank/DDBJ whole genome shotgun (WGS) entry which is preliminary data.</text>
</comment>
<dbReference type="InterPro" id="IPR043502">
    <property type="entry name" value="DNA/RNA_pol_sf"/>
</dbReference>
<dbReference type="SUPFAM" id="SSF56672">
    <property type="entry name" value="DNA/RNA polymerases"/>
    <property type="match status" value="1"/>
</dbReference>
<evidence type="ECO:0000256" key="1">
    <source>
        <dbReference type="ARBA" id="ARBA00004173"/>
    </source>
</evidence>
<feature type="region of interest" description="Disordered" evidence="3">
    <location>
        <begin position="498"/>
        <end position="559"/>
    </location>
</feature>
<dbReference type="GO" id="GO:0070987">
    <property type="term" value="P:error-free translesion synthesis"/>
    <property type="evidence" value="ECO:0007669"/>
    <property type="project" value="UniProtKB-ARBA"/>
</dbReference>
<dbReference type="PANTHER" id="PTHR46404:SF1">
    <property type="entry name" value="DNA POLYMERASE IOTA"/>
    <property type="match status" value="1"/>
</dbReference>
<dbReference type="PROSITE" id="PS50173">
    <property type="entry name" value="UMUC"/>
    <property type="match status" value="1"/>
</dbReference>
<organism evidence="5 6">
    <name type="scientific">Phialemonium atrogriseum</name>
    <dbReference type="NCBI Taxonomy" id="1093897"/>
    <lineage>
        <taxon>Eukaryota</taxon>
        <taxon>Fungi</taxon>
        <taxon>Dikarya</taxon>
        <taxon>Ascomycota</taxon>
        <taxon>Pezizomycotina</taxon>
        <taxon>Sordariomycetes</taxon>
        <taxon>Sordariomycetidae</taxon>
        <taxon>Cephalothecales</taxon>
        <taxon>Cephalothecaceae</taxon>
        <taxon>Phialemonium</taxon>
    </lineage>
</organism>
<dbReference type="FunFam" id="3.40.1170.60:FF:000006">
    <property type="entry name" value="DNA polymerase iota"/>
    <property type="match status" value="1"/>
</dbReference>
<dbReference type="EMBL" id="MU838997">
    <property type="protein sequence ID" value="KAK1772955.1"/>
    <property type="molecule type" value="Genomic_DNA"/>
</dbReference>
<keyword evidence="2" id="KW-0496">Mitochondrion</keyword>
<dbReference type="InterPro" id="IPR036775">
    <property type="entry name" value="DNA_pol_Y-fam_lit_finger_sf"/>
</dbReference>
<dbReference type="RefSeq" id="XP_060289168.1">
    <property type="nucleotide sequence ID" value="XM_060426580.1"/>
</dbReference>
<comment type="subcellular location">
    <subcellularLocation>
        <location evidence="1">Mitochondrion</location>
    </subcellularLocation>
</comment>
<dbReference type="Gene3D" id="3.30.70.270">
    <property type="match status" value="1"/>
</dbReference>
<gene>
    <name evidence="5" type="ORF">QBC33DRAFT_522958</name>
</gene>
<dbReference type="GO" id="GO:0006281">
    <property type="term" value="P:DNA repair"/>
    <property type="evidence" value="ECO:0007669"/>
    <property type="project" value="InterPro"/>
</dbReference>
<evidence type="ECO:0000313" key="5">
    <source>
        <dbReference type="EMBL" id="KAK1772955.1"/>
    </source>
</evidence>
<dbReference type="Gene3D" id="3.30.1490.100">
    <property type="entry name" value="DNA polymerase, Y-family, little finger domain"/>
    <property type="match status" value="1"/>
</dbReference>
<proteinExistence type="predicted"/>
<dbReference type="GeneID" id="85309767"/>
<name>A0AAJ0CA43_9PEZI</name>
<sequence length="591" mass="65747">MDHPKLKRPRRRDDISILHFDYDCFYAQVIENQQPSLKALPLGIKQKGILATCNYEARRRGVKKLMHIYEATKLCPELVLADGEDLSPFRDVSKKLYNLLQPYSWNKKIERLGLDEVFLDVSDIVAYNVELLNFNALQQSFFCLSKEDPEHGFRYDASGVSGCMSGEPPSRDDPSFAQYLRVLVASHLARYLRLKIEEQGYTSACGIASNKLLSKLVGNQNKPRNQTALLAFQEDEVLSFMDKHNLRKVPGIGARTSRLLEGHVLSKEIDPNIYTMECSVSAGQVRTHPGMSAPALERLLGGPGSEKGIGEKVWGLLHGVDNAEVKTGSGIPTQISIEDTYKGLNELSEINRELRLLSASLLRRMHVDLVENDPGGGGGADSPGRRWVAHPKTIRLTTRPKTSPSDAKPYNWARTSRSQPMPSFVFGPPAASEDVVERLASDVLLPMFHKLNPAQRGWNVGLINVCAANMVVTGNDGGLGSGRDISAMFRRQEDVLREWTAYSDDPPPDRGRDQGSLSYDGEIMASHNQGPSRDSAGDVDGGDGMDEEDSETKTWEEDSWHGMEEHCSQCDRLIPVFALIAHQRYHDTECN</sequence>
<protein>
    <recommendedName>
        <fullName evidence="4">UmuC domain-containing protein</fullName>
    </recommendedName>
</protein>